<feature type="transmembrane region" description="Helical" evidence="4">
    <location>
        <begin position="2274"/>
        <end position="2294"/>
    </location>
</feature>
<dbReference type="EMBL" id="CAJJDP010000196">
    <property type="protein sequence ID" value="CAD8214880.1"/>
    <property type="molecule type" value="Genomic_DNA"/>
</dbReference>
<evidence type="ECO:0000256" key="5">
    <source>
        <dbReference type="SAM" id="SignalP"/>
    </source>
</evidence>
<protein>
    <submittedName>
        <fullName evidence="6">Uncharacterized protein</fullName>
    </submittedName>
</protein>
<dbReference type="PANTHER" id="PTHR38934:SF6">
    <property type="entry name" value="CHROMOSOME UNDETERMINED SCAFFOLD_176, WHOLE GENOME SHOTGUN SEQUENCE"/>
    <property type="match status" value="1"/>
</dbReference>
<feature type="transmembrane region" description="Helical" evidence="4">
    <location>
        <begin position="2207"/>
        <end position="2227"/>
    </location>
</feature>
<dbReference type="Proteomes" id="UP000683925">
    <property type="component" value="Unassembled WGS sequence"/>
</dbReference>
<dbReference type="PANTHER" id="PTHR38934">
    <property type="entry name" value="HYPHALLY REGULATED CELL WALL PROTEIN 1"/>
    <property type="match status" value="1"/>
</dbReference>
<evidence type="ECO:0000313" key="6">
    <source>
        <dbReference type="EMBL" id="CAD8214880.1"/>
    </source>
</evidence>
<dbReference type="OMA" id="NNWLINC"/>
<feature type="transmembrane region" description="Helical" evidence="4">
    <location>
        <begin position="2306"/>
        <end position="2328"/>
    </location>
</feature>
<proteinExistence type="predicted"/>
<keyword evidence="7" id="KW-1185">Reference proteome</keyword>
<keyword evidence="4" id="KW-0472">Membrane</keyword>
<evidence type="ECO:0000313" key="7">
    <source>
        <dbReference type="Proteomes" id="UP000683925"/>
    </source>
</evidence>
<name>A0A8S1YM09_PAROT</name>
<feature type="transmembrane region" description="Helical" evidence="4">
    <location>
        <begin position="2442"/>
        <end position="2461"/>
    </location>
</feature>
<reference evidence="6" key="1">
    <citation type="submission" date="2021-01" db="EMBL/GenBank/DDBJ databases">
        <authorList>
            <consortium name="Genoscope - CEA"/>
            <person name="William W."/>
        </authorList>
    </citation>
    <scope>NUCLEOTIDE SEQUENCE</scope>
</reference>
<feature type="signal peptide" evidence="5">
    <location>
        <begin position="1"/>
        <end position="19"/>
    </location>
</feature>
<comment type="caution">
    <text evidence="6">The sequence shown here is derived from an EMBL/GenBank/DDBJ whole genome shotgun (WGS) entry which is preliminary data.</text>
</comment>
<dbReference type="NCBIfam" id="TIGR02232">
    <property type="entry name" value="myxo_disulf_rpt"/>
    <property type="match status" value="3"/>
</dbReference>
<keyword evidence="4" id="KW-0812">Transmembrane</keyword>
<feature type="transmembrane region" description="Helical" evidence="4">
    <location>
        <begin position="2411"/>
        <end position="2430"/>
    </location>
</feature>
<dbReference type="InterPro" id="IPR002895">
    <property type="entry name" value="Paramecium_SA"/>
</dbReference>
<dbReference type="OrthoDB" id="28293at2759"/>
<keyword evidence="1 5" id="KW-0732">Signal</keyword>
<keyword evidence="2" id="KW-0677">Repeat</keyword>
<evidence type="ECO:0000256" key="4">
    <source>
        <dbReference type="SAM" id="Phobius"/>
    </source>
</evidence>
<feature type="transmembrane region" description="Helical" evidence="4">
    <location>
        <begin position="2107"/>
        <end position="2132"/>
    </location>
</feature>
<evidence type="ECO:0000256" key="1">
    <source>
        <dbReference type="ARBA" id="ARBA00022729"/>
    </source>
</evidence>
<dbReference type="Pfam" id="PF13948">
    <property type="entry name" value="DUF4215"/>
    <property type="match status" value="2"/>
</dbReference>
<dbReference type="SMART" id="SM00639">
    <property type="entry name" value="PSA"/>
    <property type="match status" value="19"/>
</dbReference>
<evidence type="ECO:0000256" key="3">
    <source>
        <dbReference type="ARBA" id="ARBA00023157"/>
    </source>
</evidence>
<dbReference type="InterPro" id="IPR011936">
    <property type="entry name" value="Myxo_disulph_rpt"/>
</dbReference>
<evidence type="ECO:0000256" key="2">
    <source>
        <dbReference type="ARBA" id="ARBA00022737"/>
    </source>
</evidence>
<sequence>MIFFIFYMLLFVLFLFISSQEISKECVCGHVRSKTQCQNSGICLWQNDVCVLSSARTYIQENQDESTCNHYAEEDCRQQKQCGFYLGQCISFIDCLVFKKDQCQSSSYRCVSDGSKCVEILECKDYKTEVACANKSQNGGYCYWVQEMGKKCRDVIICEELPTYLASHIMCKQGLDGCTVSELGYGCIKQKDECTQYYNDFQCFESQQSNQNCFWDSTNGKCVERACQNIPFTSDYECQQLLSECTSNGIHCILRKQCSEAQNKVGCVTDAQGNKCEYQNNQCKIKSCDTALNSLSNYQQCQDYDNLLDCVTNEIGGCKQRPQICKDYANLVDCYSIEKQDCVWQNNQCEKRECHHAPLYYTQTDCKRYGNCIGKVDGGCEQMPNICDESLKEQFCEFNQNKQRCTWLEGIWTLFGCNKLKLPTYKNHKLCQQVSSNCASNLDTLGCKDYLCKLIQEIEICDSKETAQTINQGCIEKKCINAPSDFESNSQCEEWLPQCTVNVQELSNQKVLFGCIDKKNECEFLLEEQCFSTFSGIHCKWDKLSKICINQICTDANPNVYKKNQDCNSYKVLEGICIIGSSGIGCQLWANTCNHLMSYEQCQQNLQDGTKCFWTGSLCKILECSDASLINYTNNIECNTLLDYCIFNPILGGCMNRPSQVDCATSPNNSMYDTHFECQAWSPTCTVNFLRQQSCELKNANCSEYIRQRICKSNLTGQNCYWDDYEQKCYEENDARDCSKRIYGDLSHYNCENFLQKCTINYIIGSCVALSSQCDYKLEQQCVITIDQQPCKWDARNKLCKDKKCSDYITAKTEADCLNFRKFSQCQLKIQDNGTYGRGCEVRPSHCDEVTHPLKCKLTLTQQNERCYFINSRCQVVQSYQCEAIIDSKSNELCQLYNPYCVLQSSGQGCYSIYSCSDLSSNVCKSAIMKFNDKCNYYGSCRSDNYCGDKILLFSYCEKRKTLLGQLCYFYKECDQYYCLRDCLQQTTAQYLQFQLSALDRKKQCQDYSSNYIYDTSCQCCLNMNDCSQQYGEQQLCNSSIVISSSSSISRCGYNFETYSCENRQCEHLTYQNYSVITDQICFDWKYDCVLDITGCITYLQNCTLIKLISQCYQFQCYWQNGKCVNHVDCQINTTALTNRECLLENAEYCRFNYTKGLGCSFFNCNHIKNETICNISNLVDGQNCQWISDSCLYRTCSDYTIQSDCESSYGSNGYAIIKCFWCQDYITKCSNYEYCNLNSMISPKSHQDCNYVNSLQTIQFQTSEICIIKKQSCSEYTYEDACVSTINGVSCVWSADSCKNNCEAVTTNPSTNQECYNWNSDCMLKTTSQCQLLNCSLLLVMSNCNIYSTKCFWDHSSCKTIGSCNEYSTYNLCLNNNNSKGIPCFWNSIQCIEKTCQNIQMTPISTQDCNNWLINCQFNVNNNLCVEDCTSADVSYITHDQCESYYLNKNCTAKLDITKCEDLPASCGLAKQMQCYLDINGNQCYYSKSTQTCLLLTCSNLDTNFRSHEQCNQKLKECTVNTTLNGCQQLNTCNNYSIKEQCHFDQNNIECEWIISQQVCMIKECSSAQLNQYTAHGCRQYFGDSCTVNKYFDSCEISQTFCKDYNYQQCISDGQINLSGIDCFWNNEKNACQERICANGPTDASSNSECKIFLPSCQMDGCHIKGCFDYHYSIDSVCESIFEDKRCITNGSRCVKRKNCEDIFLFDECKFDVNLNPCVWTDEKCYIKICQRAQVTLVTHEECNSYLPSCTVKENGGCTNKQSCQDYQIKEACQTDSANYECIWDTNINKCFSNQCINYCGDGIVTDQDEQCDDGNYLPYDGCYKCQVQCPQGCNICKGKQCQECNKNGWQLVEGVCTSKCGDGYVVGSEQCDDGNNIQFDGCYQCSYQCDKMCVDCFQGQCTLCQVGYVEDGYLCYNICGDGYLAQQLEECDDGNLYNNDGCSDNCKVEKDWKCSTESNISFCNYAILPKITLTRLSKTDTSFQEFKLSFSEPVCLSEKGISEEQFLQLILIEIINAKEVEYDVEIKSIISITSELADVEYKLLINFKSNVKNPVLKVKIISDSIVNSQGNTLFSKEAKLEFRSPYKISADQLSLMSKTSMLSRIVLYFIVFISGISFLCGNLEILWNLLDLLQQLSYMKFHNIAFPQNLESYFEVFTIGSFTPIADKFQIDQNLRDIFDFQIPVIQAKWKFENYKINCYFLQNLQTLFMMLIMGFTYFIISYWFQKFLIFINYQNWATIYQKDFYYKVVKIIFFFQRTARKYFQYFIYSGLIRIFTSNFYELTYASILQLVNFNTETTLNVTISFLALITLLCNLILLGKFFFYLSQKNAVALNLSVLVEGIKDQKCQGAKQYFTIMLIKKTLFIVNLVAMQGLMGAQSLITGCLSGVFSCYCFIYKPFKNHFENIKIIVTEVLIALNVSIFSLYEILKQNQNRESAQLLGWINISGFTLILLTTLAIDIYQQFLQYAELVIAQFKICLRITQKTTSKPRILFF</sequence>
<keyword evidence="3" id="KW-1015">Disulfide bond</keyword>
<dbReference type="Pfam" id="PF01508">
    <property type="entry name" value="Paramecium_SA"/>
    <property type="match status" value="12"/>
</dbReference>
<gene>
    <name evidence="6" type="ORF">POCTA_138.1.T1920023</name>
</gene>
<organism evidence="6 7">
    <name type="scientific">Paramecium octaurelia</name>
    <dbReference type="NCBI Taxonomy" id="43137"/>
    <lineage>
        <taxon>Eukaryota</taxon>
        <taxon>Sar</taxon>
        <taxon>Alveolata</taxon>
        <taxon>Ciliophora</taxon>
        <taxon>Intramacronucleata</taxon>
        <taxon>Oligohymenophorea</taxon>
        <taxon>Peniculida</taxon>
        <taxon>Parameciidae</taxon>
        <taxon>Paramecium</taxon>
    </lineage>
</organism>
<keyword evidence="4" id="KW-1133">Transmembrane helix</keyword>
<feature type="chain" id="PRO_5035907724" evidence="5">
    <location>
        <begin position="20"/>
        <end position="2497"/>
    </location>
</feature>
<accession>A0A8S1YM09</accession>